<name>A0A5V2Q7U1_SALER</name>
<comment type="caution">
    <text evidence="2">The sequence shown here is derived from an EMBL/GenBank/DDBJ whole genome shotgun (WGS) entry which is preliminary data.</text>
</comment>
<dbReference type="AlphaFoldDB" id="A0A5V2Q7U1"/>
<protein>
    <submittedName>
        <fullName evidence="2">Uncharacterized protein</fullName>
    </submittedName>
</protein>
<evidence type="ECO:0000313" key="1">
    <source>
        <dbReference type="EMBL" id="EBN0819369.1"/>
    </source>
</evidence>
<evidence type="ECO:0000313" key="2">
    <source>
        <dbReference type="EMBL" id="EBT6234255.1"/>
    </source>
</evidence>
<accession>A0A5V2Q7U1</accession>
<dbReference type="EMBL" id="AAGZJF010000001">
    <property type="protein sequence ID" value="EBT6234255.1"/>
    <property type="molecule type" value="Genomic_DNA"/>
</dbReference>
<proteinExistence type="predicted"/>
<sequence>MGVIPPIDEADPTSHSRSPYKMDIVRFVSTFSLTPARINILKGFLNFRRSLSQAGLVEGFQWVDGSFTENIELIEKRAPNDVDVVTFFQFSNGDNDEIVIGRNPKLFNHAFVKEKFLVDSYFQGLNVPSYELVEMTVYWYSMWAHKRDLSWKGFIQIPLNPQLDVAAMTILNSAATEEANYES</sequence>
<gene>
    <name evidence="1" type="ORF">CAM06_08925</name>
    <name evidence="2" type="ORF">CNO94_01115</name>
</gene>
<organism evidence="2">
    <name type="scientific">Salmonella enterica</name>
    <name type="common">Salmonella choleraesuis</name>
    <dbReference type="NCBI Taxonomy" id="28901"/>
    <lineage>
        <taxon>Bacteria</taxon>
        <taxon>Pseudomonadati</taxon>
        <taxon>Pseudomonadota</taxon>
        <taxon>Gammaproteobacteria</taxon>
        <taxon>Enterobacterales</taxon>
        <taxon>Enterobacteriaceae</taxon>
        <taxon>Salmonella</taxon>
    </lineage>
</organism>
<reference evidence="2" key="1">
    <citation type="submission" date="2018-07" db="EMBL/GenBank/DDBJ databases">
        <authorList>
            <consortium name="PulseNet: The National Subtyping Network for Foodborne Disease Surveillance"/>
            <person name="Tarr C.L."/>
            <person name="Trees E."/>
            <person name="Katz L.S."/>
            <person name="Carleton-Romer H.A."/>
            <person name="Stroika S."/>
            <person name="Kucerova Z."/>
            <person name="Roache K.F."/>
            <person name="Sabol A.L."/>
            <person name="Besser J."/>
            <person name="Gerner-Smidt P."/>
        </authorList>
    </citation>
    <scope>NUCLEOTIDE SEQUENCE</scope>
    <source>
        <strain evidence="1">PNUSAS012977</strain>
        <strain evidence="2">PNUSAS022973</strain>
    </source>
</reference>
<dbReference type="InterPro" id="IPR053860">
    <property type="entry name" value="DUF6932"/>
</dbReference>
<dbReference type="Pfam" id="PF22014">
    <property type="entry name" value="DUF6932"/>
    <property type="match status" value="1"/>
</dbReference>
<dbReference type="EMBL" id="AAGEQO010000006">
    <property type="protein sequence ID" value="EBN0819369.1"/>
    <property type="molecule type" value="Genomic_DNA"/>
</dbReference>